<dbReference type="Proteomes" id="UP000023152">
    <property type="component" value="Unassembled WGS sequence"/>
</dbReference>
<dbReference type="OMA" id="TTECHAR"/>
<dbReference type="OrthoDB" id="5949092at2759"/>
<keyword evidence="2" id="KW-1185">Reference proteome</keyword>
<proteinExistence type="predicted"/>
<name>X6P0T6_RETFI</name>
<protein>
    <submittedName>
        <fullName evidence="1">Uncharacterized protein</fullName>
    </submittedName>
</protein>
<dbReference type="EMBL" id="ASPP01004736">
    <property type="protein sequence ID" value="ETO31743.1"/>
    <property type="molecule type" value="Genomic_DNA"/>
</dbReference>
<evidence type="ECO:0000313" key="2">
    <source>
        <dbReference type="Proteomes" id="UP000023152"/>
    </source>
</evidence>
<organism evidence="1 2">
    <name type="scientific">Reticulomyxa filosa</name>
    <dbReference type="NCBI Taxonomy" id="46433"/>
    <lineage>
        <taxon>Eukaryota</taxon>
        <taxon>Sar</taxon>
        <taxon>Rhizaria</taxon>
        <taxon>Retaria</taxon>
        <taxon>Foraminifera</taxon>
        <taxon>Monothalamids</taxon>
        <taxon>Reticulomyxidae</taxon>
        <taxon>Reticulomyxa</taxon>
    </lineage>
</organism>
<dbReference type="PANTHER" id="PTHR36453">
    <property type="entry name" value="SECRETED PROTEIN-RELATED"/>
    <property type="match status" value="1"/>
</dbReference>
<sequence length="333" mass="37181">MVITNYNGELAQVSGGTPIECTWKLYKQNSNNLNIYQCSISGISIMGLRVNGTRAIRARYPNANPETQGFGSTLQAKSWLSPSPPYLPSYQFNPYYPIRNDTFCCCNKIGGTELLTFFFFFEKKKGMGGPCANFTPPAGYWCSSNPQGGGATTYRIPYGMTYNTSILPHSPYHNVNGGVVQAWRPGHWASWMFTIDSTKSKSGEFIFSRGGFQDARGNNAGDEFYVENLFEELDAPSEWFFNSSANTLYYYNNRTGAPTFDEFEATNLKVLFSLVGNMSYPVANMTIRGLTLRDTQYTYMDNHGMPSGGDWALQRTGAIYLKALKISPFSTMS</sequence>
<reference evidence="1 2" key="1">
    <citation type="journal article" date="2013" name="Curr. Biol.">
        <title>The Genome of the Foraminiferan Reticulomyxa filosa.</title>
        <authorList>
            <person name="Glockner G."/>
            <person name="Hulsmann N."/>
            <person name="Schleicher M."/>
            <person name="Noegel A.A."/>
            <person name="Eichinger L."/>
            <person name="Gallinger C."/>
            <person name="Pawlowski J."/>
            <person name="Sierra R."/>
            <person name="Euteneuer U."/>
            <person name="Pillet L."/>
            <person name="Moustafa A."/>
            <person name="Platzer M."/>
            <person name="Groth M."/>
            <person name="Szafranski K."/>
            <person name="Schliwa M."/>
        </authorList>
    </citation>
    <scope>NUCLEOTIDE SEQUENCE [LARGE SCALE GENOMIC DNA]</scope>
</reference>
<comment type="caution">
    <text evidence="1">The sequence shown here is derived from an EMBL/GenBank/DDBJ whole genome shotgun (WGS) entry which is preliminary data.</text>
</comment>
<evidence type="ECO:0000313" key="1">
    <source>
        <dbReference type="EMBL" id="ETO31743.1"/>
    </source>
</evidence>
<dbReference type="PANTHER" id="PTHR36453:SF1">
    <property type="entry name" value="RIGHT HANDED BETA HELIX DOMAIN-CONTAINING PROTEIN"/>
    <property type="match status" value="1"/>
</dbReference>
<gene>
    <name evidence="1" type="ORF">RFI_05377</name>
</gene>
<dbReference type="AlphaFoldDB" id="X6P0T6"/>
<accession>X6P0T6</accession>